<evidence type="ECO:0000313" key="1">
    <source>
        <dbReference type="EMBL" id="KAL5107426.1"/>
    </source>
</evidence>
<evidence type="ECO:0000313" key="2">
    <source>
        <dbReference type="Proteomes" id="UP001651158"/>
    </source>
</evidence>
<sequence>MFPNSINIFLLEGRYHIELVEWRAVCFEAPYPAKTQSVHAGVEVCNILINYSMGYAFIRCLWNSFACRGQLMSCHRLPSETILVPSGLASPPDKRLGFVDWRHPPLCWISSLSFPVGDVENDTVVDTAAYVMSILPAGFAN</sequence>
<gene>
    <name evidence="1" type="ORF">TcWFU_002104</name>
</gene>
<dbReference type="EMBL" id="JAKROA010000004">
    <property type="protein sequence ID" value="KAL5107426.1"/>
    <property type="molecule type" value="Genomic_DNA"/>
</dbReference>
<reference evidence="1 2" key="1">
    <citation type="journal article" date="2022" name="Front. Cell. Infect. Microbiol.">
        <title>The Genomes of Two Strains of Taenia crassiceps the Animal Model for the Study of Human Cysticercosis.</title>
        <authorList>
            <person name="Bobes R.J."/>
            <person name="Estrada K."/>
            <person name="Rios-Valencia D.G."/>
            <person name="Calderon-Gallegos A."/>
            <person name="de la Torre P."/>
            <person name="Carrero J.C."/>
            <person name="Sanchez-Flores A."/>
            <person name="Laclette J.P."/>
        </authorList>
    </citation>
    <scope>NUCLEOTIDE SEQUENCE [LARGE SCALE GENOMIC DNA]</scope>
    <source>
        <strain evidence="1">WFUcys</strain>
    </source>
</reference>
<keyword evidence="2" id="KW-1185">Reference proteome</keyword>
<comment type="caution">
    <text evidence="1">The sequence shown here is derived from an EMBL/GenBank/DDBJ whole genome shotgun (WGS) entry which is preliminary data.</text>
</comment>
<name>A0ABR4QD08_9CEST</name>
<dbReference type="Proteomes" id="UP001651158">
    <property type="component" value="Unassembled WGS sequence"/>
</dbReference>
<protein>
    <submittedName>
        <fullName evidence="1">Uncharacterized protein</fullName>
    </submittedName>
</protein>
<proteinExistence type="predicted"/>
<accession>A0ABR4QD08</accession>
<organism evidence="1 2">
    <name type="scientific">Taenia crassiceps</name>
    <dbReference type="NCBI Taxonomy" id="6207"/>
    <lineage>
        <taxon>Eukaryota</taxon>
        <taxon>Metazoa</taxon>
        <taxon>Spiralia</taxon>
        <taxon>Lophotrochozoa</taxon>
        <taxon>Platyhelminthes</taxon>
        <taxon>Cestoda</taxon>
        <taxon>Eucestoda</taxon>
        <taxon>Cyclophyllidea</taxon>
        <taxon>Taeniidae</taxon>
        <taxon>Taenia</taxon>
    </lineage>
</organism>